<dbReference type="OrthoDB" id="2420497at2759"/>
<sequence>MVKSLTFDGQTSWTVFKTQFDVVSSTNGWNNRVKASQLVALLRGSAAEVLQGIPSDKLTDLTTIEKALEARFGDSHLTQFYRTELKTKRQKPGESLQVLAADVERLMSLAYAECPQDVLDSLSAQHFVDAIRDEDTQHATRLMEAKDLKSALAYSMKNEAAKTVSKTSRNVRSIEVEDGTGKEKDEKFDCLLKTLEKLLNSHVAGKKNTPRRNPNVTSWKYLEKNEILTGGEEIPLFSASAEHSKLCPVLAKEKTIIPARSECLIQGVPEVSGKFRYAVTDFPSQVSQKGVLVAATLVDSKREAIPVRVLNLDNKPKTADKGAVIATCEPVVDIVARPQEFSESLRLPFILENLEGLNEEQRTAVKELLQEFQNLFSTSDSDVGRCNMTQHRINTGNHPPIKQYPRRLLLAKKEQAEPLVKEMVDNGIIEESSGSWASPIVLVKKKDGSTRFCVDYRKLNDITINDGYPLPRIDDTLDALNGSQWFSTLDLKSGKWILASRDPT</sequence>
<dbReference type="SUPFAM" id="SSF56672">
    <property type="entry name" value="DNA/RNA polymerases"/>
    <property type="match status" value="1"/>
</dbReference>
<gene>
    <name evidence="1" type="primary">pol_1229</name>
    <name evidence="1" type="ORF">AVEN_108305_1</name>
</gene>
<dbReference type="Gene3D" id="3.30.70.270">
    <property type="match status" value="1"/>
</dbReference>
<dbReference type="Proteomes" id="UP000499080">
    <property type="component" value="Unassembled WGS sequence"/>
</dbReference>
<dbReference type="CDD" id="cd01647">
    <property type="entry name" value="RT_LTR"/>
    <property type="match status" value="1"/>
</dbReference>
<dbReference type="PANTHER" id="PTHR45823:SF1">
    <property type="entry name" value="T-SNARE COILED-COIL HOMOLOGY DOMAIN-CONTAINING PROTEIN"/>
    <property type="match status" value="1"/>
</dbReference>
<dbReference type="PANTHER" id="PTHR45823">
    <property type="entry name" value="T-SNARE COILED-COIL HOMOLOGY DOMAIN-CONTAINING PROTEIN"/>
    <property type="match status" value="1"/>
</dbReference>
<dbReference type="AlphaFoldDB" id="A0A4Y2AAH4"/>
<evidence type="ECO:0000313" key="1">
    <source>
        <dbReference type="EMBL" id="GBL75944.1"/>
    </source>
</evidence>
<dbReference type="EMBL" id="BGPR01079778">
    <property type="protein sequence ID" value="GBL75944.1"/>
    <property type="molecule type" value="Genomic_DNA"/>
</dbReference>
<dbReference type="InterPro" id="IPR043502">
    <property type="entry name" value="DNA/RNA_pol_sf"/>
</dbReference>
<dbReference type="Gene3D" id="3.10.10.10">
    <property type="entry name" value="HIV Type 1 Reverse Transcriptase, subunit A, domain 1"/>
    <property type="match status" value="1"/>
</dbReference>
<accession>A0A4Y2AAH4</accession>
<proteinExistence type="predicted"/>
<name>A0A4Y2AAH4_ARAVE</name>
<reference evidence="1 2" key="1">
    <citation type="journal article" date="2019" name="Sci. Rep.">
        <title>Orb-weaving spider Araneus ventricosus genome elucidates the spidroin gene catalogue.</title>
        <authorList>
            <person name="Kono N."/>
            <person name="Nakamura H."/>
            <person name="Ohtoshi R."/>
            <person name="Moran D.A.P."/>
            <person name="Shinohara A."/>
            <person name="Yoshida Y."/>
            <person name="Fujiwara M."/>
            <person name="Mori M."/>
            <person name="Tomita M."/>
            <person name="Arakawa K."/>
        </authorList>
    </citation>
    <scope>NUCLEOTIDE SEQUENCE [LARGE SCALE GENOMIC DNA]</scope>
</reference>
<dbReference type="GO" id="GO:0071897">
    <property type="term" value="P:DNA biosynthetic process"/>
    <property type="evidence" value="ECO:0007669"/>
    <property type="project" value="UniProtKB-ARBA"/>
</dbReference>
<dbReference type="InterPro" id="IPR043128">
    <property type="entry name" value="Rev_trsase/Diguanyl_cyclase"/>
</dbReference>
<organism evidence="1 2">
    <name type="scientific">Araneus ventricosus</name>
    <name type="common">Orbweaver spider</name>
    <name type="synonym">Epeira ventricosa</name>
    <dbReference type="NCBI Taxonomy" id="182803"/>
    <lineage>
        <taxon>Eukaryota</taxon>
        <taxon>Metazoa</taxon>
        <taxon>Ecdysozoa</taxon>
        <taxon>Arthropoda</taxon>
        <taxon>Chelicerata</taxon>
        <taxon>Arachnida</taxon>
        <taxon>Araneae</taxon>
        <taxon>Araneomorphae</taxon>
        <taxon>Entelegynae</taxon>
        <taxon>Araneoidea</taxon>
        <taxon>Araneidae</taxon>
        <taxon>Araneus</taxon>
    </lineage>
</organism>
<protein>
    <submittedName>
        <fullName evidence="1">Retrovirus-related Pol polyprotein from transposon 297</fullName>
    </submittedName>
</protein>
<evidence type="ECO:0000313" key="2">
    <source>
        <dbReference type="Proteomes" id="UP000499080"/>
    </source>
</evidence>
<keyword evidence="2" id="KW-1185">Reference proteome</keyword>
<comment type="caution">
    <text evidence="1">The sequence shown here is derived from an EMBL/GenBank/DDBJ whole genome shotgun (WGS) entry which is preliminary data.</text>
</comment>